<dbReference type="NCBIfam" id="TIGR02532">
    <property type="entry name" value="IV_pilin_GFxxxE"/>
    <property type="match status" value="1"/>
</dbReference>
<protein>
    <submittedName>
        <fullName evidence="1">Prepilin-type N-terminal cleavage/methylation domain-containing protein</fullName>
    </submittedName>
</protein>
<name>A0A6N8UB29_9FIRM</name>
<sequence length="130" mass="14531">MDKLKATDGFTMIEMILVLMVLLILLTISVSHGIHQGNLYFFMMEMQDHYLQLQLNAIQTHQTMTFHVQNTSLVLNHSHVSMPKGVSCDSQIFTIYPSGKVNHAGTITCYSGKQKGKLLIQLGSGHAQIQ</sequence>
<proteinExistence type="predicted"/>
<reference evidence="1 2" key="2">
    <citation type="submission" date="2020-01" db="EMBL/GenBank/DDBJ databases">
        <title>Clostridiaceae sp. nov. isolated from the gut of human by culturomics.</title>
        <authorList>
            <person name="Chang Y."/>
        </authorList>
    </citation>
    <scope>NUCLEOTIDE SEQUENCE [LARGE SCALE GENOMIC DNA]</scope>
    <source>
        <strain evidence="1 2">DONG20-135</strain>
    </source>
</reference>
<evidence type="ECO:0000313" key="1">
    <source>
        <dbReference type="EMBL" id="MXQ73769.1"/>
    </source>
</evidence>
<dbReference type="InterPro" id="IPR012902">
    <property type="entry name" value="N_methyl_site"/>
</dbReference>
<dbReference type="Proteomes" id="UP000434036">
    <property type="component" value="Unassembled WGS sequence"/>
</dbReference>
<keyword evidence="2" id="KW-1185">Reference proteome</keyword>
<gene>
    <name evidence="1" type="ORF">GSF08_07435</name>
</gene>
<organism evidence="1 2">
    <name type="scientific">Copranaerobaculum intestinale</name>
    <dbReference type="NCBI Taxonomy" id="2692629"/>
    <lineage>
        <taxon>Bacteria</taxon>
        <taxon>Bacillati</taxon>
        <taxon>Bacillota</taxon>
        <taxon>Erysipelotrichia</taxon>
        <taxon>Erysipelotrichales</taxon>
        <taxon>Erysipelotrichaceae</taxon>
        <taxon>Copranaerobaculum</taxon>
    </lineage>
</organism>
<dbReference type="RefSeq" id="WP_160625179.1">
    <property type="nucleotide sequence ID" value="NZ_WUUQ01000002.1"/>
</dbReference>
<comment type="caution">
    <text evidence="1">The sequence shown here is derived from an EMBL/GenBank/DDBJ whole genome shotgun (WGS) entry which is preliminary data.</text>
</comment>
<evidence type="ECO:0000313" key="2">
    <source>
        <dbReference type="Proteomes" id="UP000434036"/>
    </source>
</evidence>
<accession>A0A6N8UB29</accession>
<dbReference type="EMBL" id="WUUQ01000002">
    <property type="protein sequence ID" value="MXQ73769.1"/>
    <property type="molecule type" value="Genomic_DNA"/>
</dbReference>
<reference evidence="1 2" key="1">
    <citation type="submission" date="2019-12" db="EMBL/GenBank/DDBJ databases">
        <authorList>
            <person name="Yang R."/>
        </authorList>
    </citation>
    <scope>NUCLEOTIDE SEQUENCE [LARGE SCALE GENOMIC DNA]</scope>
    <source>
        <strain evidence="1 2">DONG20-135</strain>
    </source>
</reference>
<dbReference type="AlphaFoldDB" id="A0A6N8UB29"/>
<dbReference type="InterPro" id="IPR016785">
    <property type="entry name" value="ComGD"/>
</dbReference>
<dbReference type="NCBIfam" id="NF040982">
    <property type="entry name" value="ComGD"/>
    <property type="match status" value="1"/>
</dbReference>